<name>A0A7S0YG26_9CHLO</name>
<evidence type="ECO:0000256" key="4">
    <source>
        <dbReference type="ARBA" id="ARBA00022780"/>
    </source>
</evidence>
<evidence type="ECO:0000256" key="8">
    <source>
        <dbReference type="SAM" id="MobiDB-lite"/>
    </source>
</evidence>
<reference evidence="9" key="1">
    <citation type="submission" date="2021-01" db="EMBL/GenBank/DDBJ databases">
        <authorList>
            <person name="Corre E."/>
            <person name="Pelletier E."/>
            <person name="Niang G."/>
            <person name="Scheremetjew M."/>
            <person name="Finn R."/>
            <person name="Kale V."/>
            <person name="Holt S."/>
            <person name="Cochrane G."/>
            <person name="Meng A."/>
            <person name="Brown T."/>
            <person name="Cohen L."/>
        </authorList>
    </citation>
    <scope>NUCLEOTIDE SEQUENCE</scope>
    <source>
        <strain evidence="9">SAG 63-3</strain>
    </source>
</reference>
<evidence type="ECO:0000256" key="5">
    <source>
        <dbReference type="ARBA" id="ARBA00022989"/>
    </source>
</evidence>
<evidence type="ECO:0000256" key="7">
    <source>
        <dbReference type="RuleBase" id="RU367003"/>
    </source>
</evidence>
<dbReference type="InterPro" id="IPR005691">
    <property type="entry name" value="Tic20"/>
</dbReference>
<sequence>MLLNQRSSLNISYNKHKNVDTSMAFKLSSTGSSKPQSILKTRVTSLHCSSILSTKNQVAGLFLNSPAVRRPEVTRRASAGDSSKSDGSQNWKEGRNDQLMPWHLRVLCMMLYAYPPCHFCSVNPMLLNYFPKLAFLRPWFNVNRKMYDGHEYAHILFFFAVYFLVFKNKRCPHLARFHILQSLTFDIGCTLFYLMLQSIRPRQIGSLGFAYFRLFVYINVLILCLYCFVHALLNVYCDIPIVSEGVYLQLDMLEAMDATGGSKNDGSGF</sequence>
<dbReference type="GO" id="GO:0009706">
    <property type="term" value="C:chloroplast inner membrane"/>
    <property type="evidence" value="ECO:0007669"/>
    <property type="project" value="UniProtKB-SubCell"/>
</dbReference>
<evidence type="ECO:0000256" key="1">
    <source>
        <dbReference type="ARBA" id="ARBA00004478"/>
    </source>
</evidence>
<feature type="transmembrane region" description="Helical" evidence="7">
    <location>
        <begin position="149"/>
        <end position="166"/>
    </location>
</feature>
<dbReference type="PANTHER" id="PTHR33510:SF9">
    <property type="entry name" value="HIT-TYPE ZINC FINGER FAMILY PROTEIN-RELATED"/>
    <property type="match status" value="1"/>
</dbReference>
<gene>
    <name evidence="9" type="ORF">PPAR00522_LOCUS13278</name>
</gene>
<keyword evidence="3 7" id="KW-0812">Transmembrane</keyword>
<proteinExistence type="inferred from homology"/>
<comment type="function">
    <text evidence="7">Involved in protein precursor import into chloroplasts.</text>
</comment>
<feature type="compositionally biased region" description="Low complexity" evidence="8">
    <location>
        <begin position="76"/>
        <end position="88"/>
    </location>
</feature>
<accession>A0A7S0YG26</accession>
<comment type="subcellular location">
    <subcellularLocation>
        <location evidence="1">Plastid</location>
        <location evidence="1">Chloroplast inner membrane</location>
        <topology evidence="1">Multi-pass membrane protein</topology>
    </subcellularLocation>
    <subcellularLocation>
        <location evidence="7">Plastid</location>
        <location evidence="7">Chloroplast membrane</location>
        <topology evidence="7">Multi-pass membrane protein</topology>
    </subcellularLocation>
</comment>
<keyword evidence="6 7" id="KW-0472">Membrane</keyword>
<dbReference type="PANTHER" id="PTHR33510">
    <property type="entry name" value="PROTEIN TIC 20-II, CHLOROPLASTIC"/>
    <property type="match status" value="1"/>
</dbReference>
<comment type="caution">
    <text evidence="7">Lacks conserved residue(s) required for the propagation of feature annotation.</text>
</comment>
<feature type="region of interest" description="Disordered" evidence="8">
    <location>
        <begin position="72"/>
        <end position="92"/>
    </location>
</feature>
<keyword evidence="4" id="KW-1001">Plastid inner membrane</keyword>
<feature type="transmembrane region" description="Helical" evidence="7">
    <location>
        <begin position="178"/>
        <end position="196"/>
    </location>
</feature>
<dbReference type="EMBL" id="HBFM01020394">
    <property type="protein sequence ID" value="CAD8777791.1"/>
    <property type="molecule type" value="Transcribed_RNA"/>
</dbReference>
<keyword evidence="7" id="KW-0934">Plastid</keyword>
<keyword evidence="5 7" id="KW-1133">Transmembrane helix</keyword>
<feature type="transmembrane region" description="Helical" evidence="7">
    <location>
        <begin position="208"/>
        <end position="233"/>
    </location>
</feature>
<keyword evidence="7" id="KW-0150">Chloroplast</keyword>
<evidence type="ECO:0000256" key="2">
    <source>
        <dbReference type="ARBA" id="ARBA00009596"/>
    </source>
</evidence>
<evidence type="ECO:0000256" key="3">
    <source>
        <dbReference type="ARBA" id="ARBA00022692"/>
    </source>
</evidence>
<evidence type="ECO:0000313" key="9">
    <source>
        <dbReference type="EMBL" id="CAD8777791.1"/>
    </source>
</evidence>
<dbReference type="AlphaFoldDB" id="A0A7S0YG26"/>
<evidence type="ECO:0000256" key="6">
    <source>
        <dbReference type="ARBA" id="ARBA00023136"/>
    </source>
</evidence>
<protein>
    <recommendedName>
        <fullName evidence="7">Protein TIC 20</fullName>
    </recommendedName>
</protein>
<dbReference type="Pfam" id="PF16166">
    <property type="entry name" value="TIC20"/>
    <property type="match status" value="1"/>
</dbReference>
<comment type="similarity">
    <text evidence="2 7">Belongs to the Tic20 family.</text>
</comment>
<organism evidence="9">
    <name type="scientific">Polytomella parva</name>
    <dbReference type="NCBI Taxonomy" id="51329"/>
    <lineage>
        <taxon>Eukaryota</taxon>
        <taxon>Viridiplantae</taxon>
        <taxon>Chlorophyta</taxon>
        <taxon>core chlorophytes</taxon>
        <taxon>Chlorophyceae</taxon>
        <taxon>CS clade</taxon>
        <taxon>Chlamydomonadales</taxon>
        <taxon>Chlamydomonadaceae</taxon>
        <taxon>Polytomella</taxon>
    </lineage>
</organism>